<dbReference type="InterPro" id="IPR001878">
    <property type="entry name" value="Znf_CCHC"/>
</dbReference>
<sequence>TIRPNVFEVVVEFVPVNVQIEMDEEREEIAAQNGLKEGSLITARWIKPVERRHSKQVVAHAMFQFADRESANQAIREGIVINGKQLNARKSEVDVVQCVKCRGEGHFAADCRSDQIGCGRCKESHRTSDCTAGENDLWCIRCKTEGHGAADRNCPMHRRKVEEKKARDPETRYKYFITEDAVTWVLTSES</sequence>
<evidence type="ECO:0000259" key="3">
    <source>
        <dbReference type="PROSITE" id="PS50158"/>
    </source>
</evidence>
<keyword evidence="2" id="KW-0479">Metal-binding</keyword>
<keyword evidence="5" id="KW-1185">Reference proteome</keyword>
<dbReference type="GO" id="GO:0008270">
    <property type="term" value="F:zinc ion binding"/>
    <property type="evidence" value="ECO:0007669"/>
    <property type="project" value="UniProtKB-KW"/>
</dbReference>
<dbReference type="EMBL" id="ML179417">
    <property type="protein sequence ID" value="THU88205.1"/>
    <property type="molecule type" value="Genomic_DNA"/>
</dbReference>
<protein>
    <recommendedName>
        <fullName evidence="3">CCHC-type domain-containing protein</fullName>
    </recommendedName>
</protein>
<gene>
    <name evidence="4" type="ORF">K435DRAFT_619942</name>
</gene>
<keyword evidence="1" id="KW-0507">mRNA processing</keyword>
<feature type="non-terminal residue" evidence="4">
    <location>
        <position position="190"/>
    </location>
</feature>
<dbReference type="Gene3D" id="4.10.60.10">
    <property type="entry name" value="Zinc finger, CCHC-type"/>
    <property type="match status" value="1"/>
</dbReference>
<evidence type="ECO:0000256" key="1">
    <source>
        <dbReference type="ARBA" id="ARBA00022664"/>
    </source>
</evidence>
<proteinExistence type="predicted"/>
<feature type="domain" description="CCHC-type" evidence="3">
    <location>
        <begin position="98"/>
        <end position="113"/>
    </location>
</feature>
<dbReference type="GO" id="GO:0003676">
    <property type="term" value="F:nucleic acid binding"/>
    <property type="evidence" value="ECO:0007669"/>
    <property type="project" value="InterPro"/>
</dbReference>
<dbReference type="Proteomes" id="UP000297245">
    <property type="component" value="Unassembled WGS sequence"/>
</dbReference>
<organism evidence="4 5">
    <name type="scientific">Dendrothele bispora (strain CBS 962.96)</name>
    <dbReference type="NCBI Taxonomy" id="1314807"/>
    <lineage>
        <taxon>Eukaryota</taxon>
        <taxon>Fungi</taxon>
        <taxon>Dikarya</taxon>
        <taxon>Basidiomycota</taxon>
        <taxon>Agaricomycotina</taxon>
        <taxon>Agaricomycetes</taxon>
        <taxon>Agaricomycetidae</taxon>
        <taxon>Agaricales</taxon>
        <taxon>Agaricales incertae sedis</taxon>
        <taxon>Dendrothele</taxon>
    </lineage>
</organism>
<evidence type="ECO:0000256" key="2">
    <source>
        <dbReference type="PROSITE-ProRule" id="PRU00047"/>
    </source>
</evidence>
<reference evidence="4 5" key="1">
    <citation type="journal article" date="2019" name="Nat. Ecol. Evol.">
        <title>Megaphylogeny resolves global patterns of mushroom evolution.</title>
        <authorList>
            <person name="Varga T."/>
            <person name="Krizsan K."/>
            <person name="Foldi C."/>
            <person name="Dima B."/>
            <person name="Sanchez-Garcia M."/>
            <person name="Sanchez-Ramirez S."/>
            <person name="Szollosi G.J."/>
            <person name="Szarkandi J.G."/>
            <person name="Papp V."/>
            <person name="Albert L."/>
            <person name="Andreopoulos W."/>
            <person name="Angelini C."/>
            <person name="Antonin V."/>
            <person name="Barry K.W."/>
            <person name="Bougher N.L."/>
            <person name="Buchanan P."/>
            <person name="Buyck B."/>
            <person name="Bense V."/>
            <person name="Catcheside P."/>
            <person name="Chovatia M."/>
            <person name="Cooper J."/>
            <person name="Damon W."/>
            <person name="Desjardin D."/>
            <person name="Finy P."/>
            <person name="Geml J."/>
            <person name="Haridas S."/>
            <person name="Hughes K."/>
            <person name="Justo A."/>
            <person name="Karasinski D."/>
            <person name="Kautmanova I."/>
            <person name="Kiss B."/>
            <person name="Kocsube S."/>
            <person name="Kotiranta H."/>
            <person name="LaButti K.M."/>
            <person name="Lechner B.E."/>
            <person name="Liimatainen K."/>
            <person name="Lipzen A."/>
            <person name="Lukacs Z."/>
            <person name="Mihaltcheva S."/>
            <person name="Morgado L.N."/>
            <person name="Niskanen T."/>
            <person name="Noordeloos M.E."/>
            <person name="Ohm R.A."/>
            <person name="Ortiz-Santana B."/>
            <person name="Ovrebo C."/>
            <person name="Racz N."/>
            <person name="Riley R."/>
            <person name="Savchenko A."/>
            <person name="Shiryaev A."/>
            <person name="Soop K."/>
            <person name="Spirin V."/>
            <person name="Szebenyi C."/>
            <person name="Tomsovsky M."/>
            <person name="Tulloss R.E."/>
            <person name="Uehling J."/>
            <person name="Grigoriev I.V."/>
            <person name="Vagvolgyi C."/>
            <person name="Papp T."/>
            <person name="Martin F.M."/>
            <person name="Miettinen O."/>
            <person name="Hibbett D.S."/>
            <person name="Nagy L.G."/>
        </authorList>
    </citation>
    <scope>NUCLEOTIDE SEQUENCE [LARGE SCALE GENOMIC DNA]</scope>
    <source>
        <strain evidence="4 5">CBS 962.96</strain>
    </source>
</reference>
<keyword evidence="2" id="KW-0863">Zinc-finger</keyword>
<dbReference type="SUPFAM" id="SSF57756">
    <property type="entry name" value="Retrovirus zinc finger-like domains"/>
    <property type="match status" value="1"/>
</dbReference>
<dbReference type="SMART" id="SM00343">
    <property type="entry name" value="ZnF_C2HC"/>
    <property type="match status" value="3"/>
</dbReference>
<evidence type="ECO:0000313" key="4">
    <source>
        <dbReference type="EMBL" id="THU88205.1"/>
    </source>
</evidence>
<evidence type="ECO:0000313" key="5">
    <source>
        <dbReference type="Proteomes" id="UP000297245"/>
    </source>
</evidence>
<dbReference type="AlphaFoldDB" id="A0A4V6T573"/>
<name>A0A4V6T573_DENBC</name>
<dbReference type="InterPro" id="IPR036875">
    <property type="entry name" value="Znf_CCHC_sf"/>
</dbReference>
<dbReference type="OrthoDB" id="4230923at2759"/>
<dbReference type="PROSITE" id="PS50158">
    <property type="entry name" value="ZF_CCHC"/>
    <property type="match status" value="1"/>
</dbReference>
<dbReference type="GO" id="GO:0006397">
    <property type="term" value="P:mRNA processing"/>
    <property type="evidence" value="ECO:0007669"/>
    <property type="project" value="UniProtKB-KW"/>
</dbReference>
<accession>A0A4V6T573</accession>
<feature type="non-terminal residue" evidence="4">
    <location>
        <position position="1"/>
    </location>
</feature>
<keyword evidence="2" id="KW-0862">Zinc</keyword>